<gene>
    <name evidence="2" type="ORF">J2851_002038</name>
</gene>
<dbReference type="EMBL" id="JAGINP010000006">
    <property type="protein sequence ID" value="MBP2292268.1"/>
    <property type="molecule type" value="Genomic_DNA"/>
</dbReference>
<organism evidence="2 3">
    <name type="scientific">Azospirillum rugosum</name>
    <dbReference type="NCBI Taxonomy" id="416170"/>
    <lineage>
        <taxon>Bacteria</taxon>
        <taxon>Pseudomonadati</taxon>
        <taxon>Pseudomonadota</taxon>
        <taxon>Alphaproteobacteria</taxon>
        <taxon>Rhodospirillales</taxon>
        <taxon>Azospirillaceae</taxon>
        <taxon>Azospirillum</taxon>
    </lineage>
</organism>
<evidence type="ECO:0000313" key="2">
    <source>
        <dbReference type="EMBL" id="MBP2292268.1"/>
    </source>
</evidence>
<evidence type="ECO:0000256" key="1">
    <source>
        <dbReference type="SAM" id="MobiDB-lite"/>
    </source>
</evidence>
<evidence type="ECO:0000313" key="3">
    <source>
        <dbReference type="Proteomes" id="UP000781958"/>
    </source>
</evidence>
<dbReference type="Proteomes" id="UP000781958">
    <property type="component" value="Unassembled WGS sequence"/>
</dbReference>
<accession>A0ABS4SJL5</accession>
<keyword evidence="3" id="KW-1185">Reference proteome</keyword>
<name>A0ABS4SJL5_9PROT</name>
<reference evidence="2 3" key="1">
    <citation type="submission" date="2021-03" db="EMBL/GenBank/DDBJ databases">
        <title>Genomic Encyclopedia of Type Strains, Phase III (KMG-III): the genomes of soil and plant-associated and newly described type strains.</title>
        <authorList>
            <person name="Whitman W."/>
        </authorList>
    </citation>
    <scope>NUCLEOTIDE SEQUENCE [LARGE SCALE GENOMIC DNA]</scope>
    <source>
        <strain evidence="2 3">IMMIB AFH-6</strain>
    </source>
</reference>
<evidence type="ECO:0008006" key="4">
    <source>
        <dbReference type="Google" id="ProtNLM"/>
    </source>
</evidence>
<dbReference type="Pfam" id="PF01724">
    <property type="entry name" value="DUF29"/>
    <property type="match status" value="1"/>
</dbReference>
<protein>
    <recommendedName>
        <fullName evidence="4">DUF29 domain-containing protein</fullName>
    </recommendedName>
</protein>
<dbReference type="InterPro" id="IPR002636">
    <property type="entry name" value="DUF29"/>
</dbReference>
<sequence>MGRNAAAYEDDFYGWTQEQAGLLRAGKLSEVDVENLAEEIESMGRSEADRLRSCLRLILLHLLKWQEQPERRSRSWRNTIQRERDNAALALEENPSLAPKLPVLFDKAYQLARREAARETDLPADRFPEGNPFTLDQTLSPDFPEDLEDGWRRNQQPARRPG</sequence>
<dbReference type="PANTHER" id="PTHR34235">
    <property type="entry name" value="SLR1203 PROTEIN-RELATED"/>
    <property type="match status" value="1"/>
</dbReference>
<feature type="compositionally biased region" description="Polar residues" evidence="1">
    <location>
        <begin position="153"/>
        <end position="162"/>
    </location>
</feature>
<comment type="caution">
    <text evidence="2">The sequence shown here is derived from an EMBL/GenBank/DDBJ whole genome shotgun (WGS) entry which is preliminary data.</text>
</comment>
<dbReference type="RefSeq" id="WP_209766147.1">
    <property type="nucleotide sequence ID" value="NZ_JAGINP010000006.1"/>
</dbReference>
<feature type="region of interest" description="Disordered" evidence="1">
    <location>
        <begin position="120"/>
        <end position="162"/>
    </location>
</feature>
<dbReference type="Gene3D" id="1.20.1220.20">
    <property type="entry name" value="Uncharcterised protein PF01724"/>
    <property type="match status" value="1"/>
</dbReference>
<proteinExistence type="predicted"/>